<dbReference type="AlphaFoldDB" id="A0A4Q1C730"/>
<gene>
    <name evidence="2" type="ORF">ESB00_02070</name>
</gene>
<organism evidence="2 3">
    <name type="scientific">Oleiharenicola lentus</name>
    <dbReference type="NCBI Taxonomy" id="2508720"/>
    <lineage>
        <taxon>Bacteria</taxon>
        <taxon>Pseudomonadati</taxon>
        <taxon>Verrucomicrobiota</taxon>
        <taxon>Opitutia</taxon>
        <taxon>Opitutales</taxon>
        <taxon>Opitutaceae</taxon>
        <taxon>Oleiharenicola</taxon>
    </lineage>
</organism>
<evidence type="ECO:0000313" key="2">
    <source>
        <dbReference type="EMBL" id="RXK54705.1"/>
    </source>
</evidence>
<keyword evidence="3" id="KW-1185">Reference proteome</keyword>
<evidence type="ECO:0008006" key="4">
    <source>
        <dbReference type="Google" id="ProtNLM"/>
    </source>
</evidence>
<name>A0A4Q1C730_9BACT</name>
<dbReference type="RefSeq" id="WP_129046069.1">
    <property type="nucleotide sequence ID" value="NZ_SDHX01000001.1"/>
</dbReference>
<evidence type="ECO:0000313" key="3">
    <source>
        <dbReference type="Proteomes" id="UP000290218"/>
    </source>
</evidence>
<reference evidence="2 3" key="1">
    <citation type="submission" date="2019-01" db="EMBL/GenBank/DDBJ databases">
        <title>Lacunisphaera sp. strain TWA-58.</title>
        <authorList>
            <person name="Chen W.-M."/>
        </authorList>
    </citation>
    <scope>NUCLEOTIDE SEQUENCE [LARGE SCALE GENOMIC DNA]</scope>
    <source>
        <strain evidence="2 3">TWA-58</strain>
    </source>
</reference>
<sequence>MNPVYFILGTPGSGRRGIVRDLIENGLGADEKAVVLLAESEAADPQDEKLAALANVEMHRWKWTAPEIPPAKLPHDATVFLFADSRAGPIDQLEALKPWLERQGRELARIFTVLDCGLAEKHPVLRQWFDACIHFSDVVFLTNRSGVGNKWLSDFLKHFKDERFPCHFVQVKAKGALPTPLVWLDPTPRRVSQYFEEDYVDLSDVIIETGDDEDDEGEPIKPGEDDGIIPPEPYFVRQRSGRRDREVPDLRDIFPAK</sequence>
<dbReference type="Proteomes" id="UP000290218">
    <property type="component" value="Unassembled WGS sequence"/>
</dbReference>
<accession>A0A4Q1C730</accession>
<feature type="compositionally biased region" description="Basic and acidic residues" evidence="1">
    <location>
        <begin position="241"/>
        <end position="257"/>
    </location>
</feature>
<evidence type="ECO:0000256" key="1">
    <source>
        <dbReference type="SAM" id="MobiDB-lite"/>
    </source>
</evidence>
<dbReference type="OrthoDB" id="189114at2"/>
<comment type="caution">
    <text evidence="2">The sequence shown here is derived from an EMBL/GenBank/DDBJ whole genome shotgun (WGS) entry which is preliminary data.</text>
</comment>
<dbReference type="EMBL" id="SDHX01000001">
    <property type="protein sequence ID" value="RXK54705.1"/>
    <property type="molecule type" value="Genomic_DNA"/>
</dbReference>
<feature type="region of interest" description="Disordered" evidence="1">
    <location>
        <begin position="210"/>
        <end position="257"/>
    </location>
</feature>
<proteinExistence type="predicted"/>
<protein>
    <recommendedName>
        <fullName evidence="4">CobW/HypB/UreG nucleotide-binding domain-containing protein</fullName>
    </recommendedName>
</protein>